<keyword evidence="11" id="KW-1185">Reference proteome</keyword>
<evidence type="ECO:0000256" key="2">
    <source>
        <dbReference type="ARBA" id="ARBA00006745"/>
    </source>
</evidence>
<comment type="similarity">
    <text evidence="2 8">Belongs to the metallo-dependent hydrolases superfamily. ATZ/TRZ family.</text>
</comment>
<evidence type="ECO:0000256" key="5">
    <source>
        <dbReference type="ARBA" id="ARBA00022801"/>
    </source>
</evidence>
<evidence type="ECO:0000256" key="4">
    <source>
        <dbReference type="ARBA" id="ARBA00022723"/>
    </source>
</evidence>
<evidence type="ECO:0000256" key="1">
    <source>
        <dbReference type="ARBA" id="ARBA00004984"/>
    </source>
</evidence>
<dbReference type="EC" id="3.5.4.3" evidence="3 7"/>
<dbReference type="EMBL" id="JAPWGY010000002">
    <property type="protein sequence ID" value="MCZ4280276.1"/>
    <property type="molecule type" value="Genomic_DNA"/>
</dbReference>
<evidence type="ECO:0000313" key="11">
    <source>
        <dbReference type="Proteomes" id="UP001069802"/>
    </source>
</evidence>
<comment type="caution">
    <text evidence="10">The sequence shown here is derived from an EMBL/GenBank/DDBJ whole genome shotgun (WGS) entry which is preliminary data.</text>
</comment>
<gene>
    <name evidence="10" type="primary">guaD</name>
    <name evidence="10" type="ORF">O4H49_05780</name>
</gene>
<feature type="domain" description="Amidohydrolase-related" evidence="9">
    <location>
        <begin position="74"/>
        <end position="437"/>
    </location>
</feature>
<comment type="function">
    <text evidence="8">Catalyzes the hydrolytic deamination of guanine, producing xanthine and ammonia.</text>
</comment>
<dbReference type="NCBIfam" id="TIGR02967">
    <property type="entry name" value="guan_deamin"/>
    <property type="match status" value="1"/>
</dbReference>
<evidence type="ECO:0000256" key="8">
    <source>
        <dbReference type="RuleBase" id="RU366009"/>
    </source>
</evidence>
<evidence type="ECO:0000256" key="6">
    <source>
        <dbReference type="ARBA" id="ARBA00022833"/>
    </source>
</evidence>
<dbReference type="InterPro" id="IPR006680">
    <property type="entry name" value="Amidohydro-rel"/>
</dbReference>
<dbReference type="NCBIfam" id="NF006679">
    <property type="entry name" value="PRK09228.1"/>
    <property type="match status" value="1"/>
</dbReference>
<dbReference type="Proteomes" id="UP001069802">
    <property type="component" value="Unassembled WGS sequence"/>
</dbReference>
<evidence type="ECO:0000256" key="7">
    <source>
        <dbReference type="NCBIfam" id="TIGR02967"/>
    </source>
</evidence>
<comment type="cofactor">
    <cofactor evidence="8">
        <name>Zn(2+)</name>
        <dbReference type="ChEBI" id="CHEBI:29105"/>
    </cofactor>
    <text evidence="8">Binds 1 zinc ion per subunit.</text>
</comment>
<dbReference type="SUPFAM" id="SSF51556">
    <property type="entry name" value="Metallo-dependent hydrolases"/>
    <property type="match status" value="1"/>
</dbReference>
<dbReference type="InterPro" id="IPR051607">
    <property type="entry name" value="Metallo-dep_hydrolases"/>
</dbReference>
<dbReference type="PANTHER" id="PTHR11271">
    <property type="entry name" value="GUANINE DEAMINASE"/>
    <property type="match status" value="1"/>
</dbReference>
<protein>
    <recommendedName>
        <fullName evidence="3 7">Guanine deaminase</fullName>
        <shortName evidence="8">Guanase</shortName>
        <ecNumber evidence="3 7">3.5.4.3</ecNumber>
    </recommendedName>
    <alternativeName>
        <fullName evidence="8">Guanine aminohydrolase</fullName>
    </alternativeName>
</protein>
<keyword evidence="4 8" id="KW-0479">Metal-binding</keyword>
<reference evidence="10" key="1">
    <citation type="submission" date="2022-12" db="EMBL/GenBank/DDBJ databases">
        <title>Bacterial isolates from different developmental stages of Nematostella vectensis.</title>
        <authorList>
            <person name="Fraune S."/>
        </authorList>
    </citation>
    <scope>NUCLEOTIDE SEQUENCE</scope>
    <source>
        <strain evidence="10">G21630-S1</strain>
    </source>
</reference>
<evidence type="ECO:0000259" key="9">
    <source>
        <dbReference type="Pfam" id="PF01979"/>
    </source>
</evidence>
<comment type="catalytic activity">
    <reaction evidence="8">
        <text>guanine + H2O + H(+) = xanthine + NH4(+)</text>
        <dbReference type="Rhea" id="RHEA:14665"/>
        <dbReference type="ChEBI" id="CHEBI:15377"/>
        <dbReference type="ChEBI" id="CHEBI:15378"/>
        <dbReference type="ChEBI" id="CHEBI:16235"/>
        <dbReference type="ChEBI" id="CHEBI:17712"/>
        <dbReference type="ChEBI" id="CHEBI:28938"/>
        <dbReference type="EC" id="3.5.4.3"/>
    </reaction>
</comment>
<keyword evidence="5 8" id="KW-0378">Hydrolase</keyword>
<dbReference type="Pfam" id="PF01979">
    <property type="entry name" value="Amidohydro_1"/>
    <property type="match status" value="1"/>
</dbReference>
<evidence type="ECO:0000313" key="10">
    <source>
        <dbReference type="EMBL" id="MCZ4280276.1"/>
    </source>
</evidence>
<dbReference type="PANTHER" id="PTHR11271:SF6">
    <property type="entry name" value="GUANINE DEAMINASE"/>
    <property type="match status" value="1"/>
</dbReference>
<dbReference type="GO" id="GO:0008892">
    <property type="term" value="F:guanine deaminase activity"/>
    <property type="evidence" value="ECO:0007669"/>
    <property type="project" value="UniProtKB-EC"/>
</dbReference>
<sequence>MTIADQQPSRVLRGSTVNFLANPRTNGNEKSTVYIKQGALVLGQAGRILWQGAFSDLPTVYTGLPCDDFGEQLILPGFIDAHIHFPQYRILAAPGKDLLDWLNRFTFPEESRYSSSEHAATAAEVFLDRLFTNGTTSALAFCSVHKACAEALFSAAEKRGMALLTGKTMMDRLAPDAVLDDPETGARESKELLDSWHNKGRLKYAITPRFAVTSTDAQLQLTGELYRDHPDCIMQTHLSESPGEIATVQSQFPWSKDYTDIYDHFGLLGPNSFFAHGIHLSERECARLAEAGSTVVHCPTSNNFLGSGLFDIDHVGNQARPVGVGVATDVGGGTSYSMLQTLGEAYKVAMLKGRKITAHDAFYMATLGNAERLKMESEIGSLDAGKWADIVVLDPKATPVLESRQEVSETLEDILFSLMILGDDRAIKATYVAGKSVYKKQ</sequence>
<keyword evidence="6 8" id="KW-0862">Zinc</keyword>
<proteinExistence type="inferred from homology"/>
<organism evidence="10 11">
    <name type="scientific">Kiloniella laminariae</name>
    <dbReference type="NCBI Taxonomy" id="454162"/>
    <lineage>
        <taxon>Bacteria</taxon>
        <taxon>Pseudomonadati</taxon>
        <taxon>Pseudomonadota</taxon>
        <taxon>Alphaproteobacteria</taxon>
        <taxon>Rhodospirillales</taxon>
        <taxon>Kiloniellaceae</taxon>
        <taxon>Kiloniella</taxon>
    </lineage>
</organism>
<dbReference type="Gene3D" id="3.20.20.140">
    <property type="entry name" value="Metal-dependent hydrolases"/>
    <property type="match status" value="1"/>
</dbReference>
<dbReference type="InterPro" id="IPR032466">
    <property type="entry name" value="Metal_Hydrolase"/>
</dbReference>
<evidence type="ECO:0000256" key="3">
    <source>
        <dbReference type="ARBA" id="ARBA00012781"/>
    </source>
</evidence>
<accession>A0ABT4LIU1</accession>
<dbReference type="InterPro" id="IPR011059">
    <property type="entry name" value="Metal-dep_hydrolase_composite"/>
</dbReference>
<name>A0ABT4LIU1_9PROT</name>
<dbReference type="InterPro" id="IPR014311">
    <property type="entry name" value="Guanine_deaminase"/>
</dbReference>
<dbReference type="RefSeq" id="WP_269422486.1">
    <property type="nucleotide sequence ID" value="NZ_JAPWGY010000002.1"/>
</dbReference>
<comment type="pathway">
    <text evidence="1 8">Purine metabolism; guanine degradation; xanthine from guanine: step 1/1.</text>
</comment>
<dbReference type="Gene3D" id="2.30.40.10">
    <property type="entry name" value="Urease, subunit C, domain 1"/>
    <property type="match status" value="1"/>
</dbReference>
<dbReference type="SUPFAM" id="SSF51338">
    <property type="entry name" value="Composite domain of metallo-dependent hydrolases"/>
    <property type="match status" value="2"/>
</dbReference>